<feature type="domain" description="Multidrug resistance protein MdtA-like barrel-sandwich hybrid" evidence="2">
    <location>
        <begin position="67"/>
        <end position="229"/>
    </location>
</feature>
<dbReference type="InterPro" id="IPR058982">
    <property type="entry name" value="Beta-barrel_AprE"/>
</dbReference>
<dbReference type="PANTHER" id="PTHR30469">
    <property type="entry name" value="MULTIDRUG RESISTANCE PROTEIN MDTA"/>
    <property type="match status" value="1"/>
</dbReference>
<gene>
    <name evidence="4" type="ORF">PEDI_16410</name>
</gene>
<dbReference type="Pfam" id="PF25917">
    <property type="entry name" value="BSH_RND"/>
    <property type="match status" value="1"/>
</dbReference>
<dbReference type="RefSeq" id="WP_338236709.1">
    <property type="nucleotide sequence ID" value="NZ_BQKE01000001.1"/>
</dbReference>
<dbReference type="NCBIfam" id="TIGR01730">
    <property type="entry name" value="RND_mfp"/>
    <property type="match status" value="1"/>
</dbReference>
<evidence type="ECO:0000259" key="3">
    <source>
        <dbReference type="Pfam" id="PF26002"/>
    </source>
</evidence>
<dbReference type="InterPro" id="IPR058625">
    <property type="entry name" value="MdtA-like_BSH"/>
</dbReference>
<feature type="domain" description="AprE-like beta-barrel" evidence="3">
    <location>
        <begin position="246"/>
        <end position="337"/>
    </location>
</feature>
<dbReference type="PANTHER" id="PTHR30469:SF33">
    <property type="entry name" value="SLR1207 PROTEIN"/>
    <property type="match status" value="1"/>
</dbReference>
<dbReference type="SUPFAM" id="SSF111369">
    <property type="entry name" value="HlyD-like secretion proteins"/>
    <property type="match status" value="1"/>
</dbReference>
<dbReference type="GO" id="GO:0015562">
    <property type="term" value="F:efflux transmembrane transporter activity"/>
    <property type="evidence" value="ECO:0007669"/>
    <property type="project" value="TreeGrafter"/>
</dbReference>
<evidence type="ECO:0000313" key="4">
    <source>
        <dbReference type="EMBL" id="GJM61089.1"/>
    </source>
</evidence>
<reference evidence="4 5" key="1">
    <citation type="submission" date="2021-12" db="EMBL/GenBank/DDBJ databases">
        <title>Genome sequencing of bacteria with rrn-lacking chromosome and rrn-plasmid.</title>
        <authorList>
            <person name="Anda M."/>
            <person name="Iwasaki W."/>
        </authorList>
    </citation>
    <scope>NUCLEOTIDE SEQUENCE [LARGE SCALE GENOMIC DNA]</scope>
    <source>
        <strain evidence="4 5">NBRC 15940</strain>
    </source>
</reference>
<dbReference type="Proteomes" id="UP001310022">
    <property type="component" value="Unassembled WGS sequence"/>
</dbReference>
<dbReference type="Gene3D" id="2.40.30.170">
    <property type="match status" value="1"/>
</dbReference>
<evidence type="ECO:0000259" key="2">
    <source>
        <dbReference type="Pfam" id="PF25917"/>
    </source>
</evidence>
<dbReference type="EMBL" id="BQKE01000001">
    <property type="protein sequence ID" value="GJM61089.1"/>
    <property type="molecule type" value="Genomic_DNA"/>
</dbReference>
<comment type="caution">
    <text evidence="4">The sequence shown here is derived from an EMBL/GenBank/DDBJ whole genome shotgun (WGS) entry which is preliminary data.</text>
</comment>
<organism evidence="4 5">
    <name type="scientific">Persicobacter diffluens</name>
    <dbReference type="NCBI Taxonomy" id="981"/>
    <lineage>
        <taxon>Bacteria</taxon>
        <taxon>Pseudomonadati</taxon>
        <taxon>Bacteroidota</taxon>
        <taxon>Cytophagia</taxon>
        <taxon>Cytophagales</taxon>
        <taxon>Persicobacteraceae</taxon>
        <taxon>Persicobacter</taxon>
    </lineage>
</organism>
<dbReference type="Pfam" id="PF26002">
    <property type="entry name" value="Beta-barrel_AprE"/>
    <property type="match status" value="1"/>
</dbReference>
<keyword evidence="5" id="KW-1185">Reference proteome</keyword>
<proteinExistence type="inferred from homology"/>
<evidence type="ECO:0000313" key="5">
    <source>
        <dbReference type="Proteomes" id="UP001310022"/>
    </source>
</evidence>
<evidence type="ECO:0000256" key="1">
    <source>
        <dbReference type="ARBA" id="ARBA00009477"/>
    </source>
</evidence>
<dbReference type="GO" id="GO:1990281">
    <property type="term" value="C:efflux pump complex"/>
    <property type="evidence" value="ECO:0007669"/>
    <property type="project" value="TreeGrafter"/>
</dbReference>
<sequence length="442" mass="48484">MKINKIFTDWRFLSLIVVVLVLGVLGLKQAGLIGSEEGLEVETGKVKLGRITEVVSASGMIQPVVEVKISPEVSGEIIELDIQEGDSVKKDQPLLRIRPDNFISAVDRARASYNQQMANLAVARANLAKSKANFVRSEAEFGRQKQLHEEEVASDADFQRAEAEFLAAKEDLIASEENVKASQFIVKSSKASLDEAMENLRLTKIVSPMHGKVTKLDVEKGERVVGTQTMAGTEMLRIADLSSMEARVDVNENDIIRVHKGDTAIITVDSYTYLGKKFEGIVTSIANTAKDKISADAITEFEVKIRVLNDSYADLMEGEDAEFPFRPGMTASVEIITSVKENIVIAPLAAVTTRSAKDTIEASSGSKKNTEVEEVVFVMREGKAVKVKVKTGISDFDYIEILEGLEEGDEVISGPYQLVARRLNDGQAVRLKEENKDKKGES</sequence>
<dbReference type="Gene3D" id="2.40.50.100">
    <property type="match status" value="1"/>
</dbReference>
<dbReference type="AlphaFoldDB" id="A0AAN5AJJ0"/>
<dbReference type="Gene3D" id="2.40.420.20">
    <property type="match status" value="1"/>
</dbReference>
<dbReference type="Gene3D" id="1.10.287.470">
    <property type="entry name" value="Helix hairpin bin"/>
    <property type="match status" value="1"/>
</dbReference>
<name>A0AAN5AJJ0_9BACT</name>
<protein>
    <submittedName>
        <fullName evidence="4">RND transporter</fullName>
    </submittedName>
</protein>
<comment type="similarity">
    <text evidence="1">Belongs to the membrane fusion protein (MFP) (TC 8.A.1) family.</text>
</comment>
<dbReference type="InterPro" id="IPR006143">
    <property type="entry name" value="RND_pump_MFP"/>
</dbReference>
<accession>A0AAN5AJJ0</accession>